<dbReference type="PANTHER" id="PTHR37422">
    <property type="entry name" value="TEICHURONIC ACID BIOSYNTHESIS PROTEIN TUAE"/>
    <property type="match status" value="1"/>
</dbReference>
<dbReference type="GO" id="GO:0016874">
    <property type="term" value="F:ligase activity"/>
    <property type="evidence" value="ECO:0007669"/>
    <property type="project" value="UniProtKB-KW"/>
</dbReference>
<feature type="transmembrane region" description="Helical" evidence="5">
    <location>
        <begin position="84"/>
        <end position="102"/>
    </location>
</feature>
<evidence type="ECO:0000259" key="6">
    <source>
        <dbReference type="Pfam" id="PF04932"/>
    </source>
</evidence>
<dbReference type="InterPro" id="IPR051533">
    <property type="entry name" value="WaaL-like"/>
</dbReference>
<feature type="domain" description="O-antigen ligase-related" evidence="6">
    <location>
        <begin position="223"/>
        <end position="350"/>
    </location>
</feature>
<keyword evidence="3 5" id="KW-1133">Transmembrane helix</keyword>
<evidence type="ECO:0000256" key="2">
    <source>
        <dbReference type="ARBA" id="ARBA00022692"/>
    </source>
</evidence>
<accession>A0A0F2CXN5</accession>
<dbReference type="Pfam" id="PF04932">
    <property type="entry name" value="Wzy_C"/>
    <property type="match status" value="1"/>
</dbReference>
<name>A0A0F2CXN5_STROR</name>
<feature type="transmembrane region" description="Helical" evidence="5">
    <location>
        <begin position="258"/>
        <end position="275"/>
    </location>
</feature>
<feature type="transmembrane region" description="Helical" evidence="5">
    <location>
        <begin position="339"/>
        <end position="361"/>
    </location>
</feature>
<evidence type="ECO:0000256" key="1">
    <source>
        <dbReference type="ARBA" id="ARBA00004141"/>
    </source>
</evidence>
<feature type="transmembrane region" description="Helical" evidence="5">
    <location>
        <begin position="396"/>
        <end position="412"/>
    </location>
</feature>
<evidence type="ECO:0000313" key="7">
    <source>
        <dbReference type="EMBL" id="KJQ62674.1"/>
    </source>
</evidence>
<sequence length="423" mass="48530">MTEKMVEYKDSLAFIFWRNPEQKGSVLKSIGLLDKIRGLSKKDFFLYLMIISIFLPFYLFLALFALYLIGLLVTGEMKGIIKGLAKHPVLLFFIAYSSIISIVAKNWLGLVASLLMFFFLIFFSFYQKRLTHAFFRLILQTILFGSVLSAVFATLEHFQIVKKFNYAFLSPNMQVWHQNRAEVTFFNPNYYGIICCFCIMIAFYLYTTTKLRWLKVFCVLAGFVNLFGLNFTQNRTAFPAIIAGAIIYLFTTIKNWRAFWLSIGVFGIGLCFLFSSDLGVRMGTLDSSMEERVSIWNAGMTLFKQNPIWGEGPLTYMNSYPRIHAPYHEHAHSLYIDTILSYGLIGTILLSISSVIPVHMMMDMSQESGKRPIIGLYLSFLTVVAVHGIFDLALFWIQSGFIFLLIMCSLPLEHRTLVSEMTD</sequence>
<protein>
    <submittedName>
        <fullName evidence="7">O-Antigen ligase</fullName>
    </submittedName>
</protein>
<reference evidence="7 8" key="1">
    <citation type="submission" date="2015-02" db="EMBL/GenBank/DDBJ databases">
        <title>Evolution of amylase-binding proteins of oral streptococcal species.</title>
        <authorList>
            <person name="Haase E.M."/>
        </authorList>
    </citation>
    <scope>NUCLEOTIDE SEQUENCE [LARGE SCALE GENOMIC DNA]</scope>
    <source>
        <strain evidence="7 8">COL85/1862</strain>
    </source>
</reference>
<evidence type="ECO:0000256" key="5">
    <source>
        <dbReference type="SAM" id="Phobius"/>
    </source>
</evidence>
<dbReference type="GO" id="GO:0016020">
    <property type="term" value="C:membrane"/>
    <property type="evidence" value="ECO:0007669"/>
    <property type="project" value="UniProtKB-SubCell"/>
</dbReference>
<dbReference type="PATRIC" id="fig|28037.209.peg.1170"/>
<feature type="transmembrane region" description="Helical" evidence="5">
    <location>
        <begin position="108"/>
        <end position="126"/>
    </location>
</feature>
<feature type="transmembrane region" description="Helical" evidence="5">
    <location>
        <begin position="237"/>
        <end position="253"/>
    </location>
</feature>
<dbReference type="InterPro" id="IPR007016">
    <property type="entry name" value="O-antigen_ligase-rel_domated"/>
</dbReference>
<dbReference type="EMBL" id="JYGM01000008">
    <property type="protein sequence ID" value="KJQ62674.1"/>
    <property type="molecule type" value="Genomic_DNA"/>
</dbReference>
<feature type="transmembrane region" description="Helical" evidence="5">
    <location>
        <begin position="44"/>
        <end position="72"/>
    </location>
</feature>
<keyword evidence="7" id="KW-0436">Ligase</keyword>
<comment type="subcellular location">
    <subcellularLocation>
        <location evidence="1">Membrane</location>
        <topology evidence="1">Multi-pass membrane protein</topology>
    </subcellularLocation>
</comment>
<keyword evidence="4 5" id="KW-0472">Membrane</keyword>
<feature type="transmembrane region" description="Helical" evidence="5">
    <location>
        <begin position="133"/>
        <end position="155"/>
    </location>
</feature>
<keyword evidence="2 5" id="KW-0812">Transmembrane</keyword>
<dbReference type="PANTHER" id="PTHR37422:SF20">
    <property type="entry name" value="O-ANTIGEN POLYMERASE"/>
    <property type="match status" value="1"/>
</dbReference>
<gene>
    <name evidence="7" type="ORF">TZ87_01178</name>
</gene>
<comment type="caution">
    <text evidence="7">The sequence shown here is derived from an EMBL/GenBank/DDBJ whole genome shotgun (WGS) entry which is preliminary data.</text>
</comment>
<dbReference type="Proteomes" id="UP000033657">
    <property type="component" value="Unassembled WGS sequence"/>
</dbReference>
<evidence type="ECO:0000256" key="4">
    <source>
        <dbReference type="ARBA" id="ARBA00023136"/>
    </source>
</evidence>
<feature type="transmembrane region" description="Helical" evidence="5">
    <location>
        <begin position="213"/>
        <end position="231"/>
    </location>
</feature>
<organism evidence="7 8">
    <name type="scientific">Streptococcus oralis subsp. oralis</name>
    <dbReference type="NCBI Taxonomy" id="1891914"/>
    <lineage>
        <taxon>Bacteria</taxon>
        <taxon>Bacillati</taxon>
        <taxon>Bacillota</taxon>
        <taxon>Bacilli</taxon>
        <taxon>Lactobacillales</taxon>
        <taxon>Streptococcaceae</taxon>
        <taxon>Streptococcus</taxon>
    </lineage>
</organism>
<evidence type="ECO:0000256" key="3">
    <source>
        <dbReference type="ARBA" id="ARBA00022989"/>
    </source>
</evidence>
<dbReference type="AlphaFoldDB" id="A0A0F2CXN5"/>
<evidence type="ECO:0000313" key="8">
    <source>
        <dbReference type="Proteomes" id="UP000033657"/>
    </source>
</evidence>
<feature type="transmembrane region" description="Helical" evidence="5">
    <location>
        <begin position="189"/>
        <end position="206"/>
    </location>
</feature>
<feature type="transmembrane region" description="Helical" evidence="5">
    <location>
        <begin position="373"/>
        <end position="390"/>
    </location>
</feature>
<proteinExistence type="predicted"/>